<gene>
    <name evidence="1" type="ORF">G1H10_03740</name>
</gene>
<accession>A0A6L9S3P2</accession>
<evidence type="ECO:0000313" key="2">
    <source>
        <dbReference type="Proteomes" id="UP000475214"/>
    </source>
</evidence>
<proteinExistence type="predicted"/>
<organism evidence="1 2">
    <name type="scientific">Phytoactinopolyspora halotolerans</name>
    <dbReference type="NCBI Taxonomy" id="1981512"/>
    <lineage>
        <taxon>Bacteria</taxon>
        <taxon>Bacillati</taxon>
        <taxon>Actinomycetota</taxon>
        <taxon>Actinomycetes</taxon>
        <taxon>Jiangellales</taxon>
        <taxon>Jiangellaceae</taxon>
        <taxon>Phytoactinopolyspora</taxon>
    </lineage>
</organism>
<reference evidence="1 2" key="1">
    <citation type="submission" date="2020-02" db="EMBL/GenBank/DDBJ databases">
        <authorList>
            <person name="Li X.-J."/>
            <person name="Han X.-M."/>
        </authorList>
    </citation>
    <scope>NUCLEOTIDE SEQUENCE [LARGE SCALE GENOMIC DNA]</scope>
    <source>
        <strain evidence="1 2">CCTCC AB 2017055</strain>
    </source>
</reference>
<dbReference type="AlphaFoldDB" id="A0A6L9S3P2"/>
<dbReference type="Proteomes" id="UP000475214">
    <property type="component" value="Unassembled WGS sequence"/>
</dbReference>
<comment type="caution">
    <text evidence="1">The sequence shown here is derived from an EMBL/GenBank/DDBJ whole genome shotgun (WGS) entry which is preliminary data.</text>
</comment>
<name>A0A6L9S3P2_9ACTN</name>
<keyword evidence="2" id="KW-1185">Reference proteome</keyword>
<dbReference type="EMBL" id="JAAGOA010000002">
    <property type="protein sequence ID" value="NED99273.1"/>
    <property type="molecule type" value="Genomic_DNA"/>
</dbReference>
<protein>
    <submittedName>
        <fullName evidence="1">Uncharacterized protein</fullName>
    </submittedName>
</protein>
<evidence type="ECO:0000313" key="1">
    <source>
        <dbReference type="EMBL" id="NED99273.1"/>
    </source>
</evidence>
<sequence>MAVDTDTAAQARIVVDDGGALTLFIGDSSEPAAEDATNIAVLRILMDHAERLERDLTVATKYPSGHQTYYTLKPDGTMDVETDR</sequence>